<gene>
    <name evidence="1" type="ORF">Hypma_001755</name>
</gene>
<dbReference type="InParanoid" id="A0A369J5S7"/>
<comment type="caution">
    <text evidence="1">The sequence shown here is derived from an EMBL/GenBank/DDBJ whole genome shotgun (WGS) entry which is preliminary data.</text>
</comment>
<protein>
    <submittedName>
        <fullName evidence="1">Uncharacterized protein</fullName>
    </submittedName>
</protein>
<dbReference type="EMBL" id="LUEZ02000113">
    <property type="protein sequence ID" value="RDB17411.1"/>
    <property type="molecule type" value="Genomic_DNA"/>
</dbReference>
<organism evidence="1 2">
    <name type="scientific">Hypsizygus marmoreus</name>
    <name type="common">White beech mushroom</name>
    <name type="synonym">Agaricus marmoreus</name>
    <dbReference type="NCBI Taxonomy" id="39966"/>
    <lineage>
        <taxon>Eukaryota</taxon>
        <taxon>Fungi</taxon>
        <taxon>Dikarya</taxon>
        <taxon>Basidiomycota</taxon>
        <taxon>Agaricomycotina</taxon>
        <taxon>Agaricomycetes</taxon>
        <taxon>Agaricomycetidae</taxon>
        <taxon>Agaricales</taxon>
        <taxon>Tricholomatineae</taxon>
        <taxon>Lyophyllaceae</taxon>
        <taxon>Hypsizygus</taxon>
    </lineage>
</organism>
<proteinExistence type="predicted"/>
<sequence length="141" mass="15980">MASFAMIALTWDQIPMMLELQPELVQLFHSLRSPEVLSTLCLQITHKSLCSTTKLPSLEVSHTGFPSIQKIQVPSDDLALYARLLRPPNMQQLIEIVRSSEDFKRDIDFFSRTLLVQGSHSSLMTLDIAIVVDYILPQNPK</sequence>
<evidence type="ECO:0000313" key="1">
    <source>
        <dbReference type="EMBL" id="RDB17411.1"/>
    </source>
</evidence>
<accession>A0A369J5S7</accession>
<dbReference type="Proteomes" id="UP000076154">
    <property type="component" value="Unassembled WGS sequence"/>
</dbReference>
<reference evidence="1" key="1">
    <citation type="submission" date="2018-04" db="EMBL/GenBank/DDBJ databases">
        <title>Whole genome sequencing of Hypsizygus marmoreus.</title>
        <authorList>
            <person name="Choi I.-G."/>
            <person name="Min B."/>
            <person name="Kim J.-G."/>
            <person name="Kim S."/>
            <person name="Oh Y.-L."/>
            <person name="Kong W.-S."/>
            <person name="Park H."/>
            <person name="Jeong J."/>
            <person name="Song E.-S."/>
        </authorList>
    </citation>
    <scope>NUCLEOTIDE SEQUENCE [LARGE SCALE GENOMIC DNA]</scope>
    <source>
        <strain evidence="1">51987-8</strain>
    </source>
</reference>
<evidence type="ECO:0000313" key="2">
    <source>
        <dbReference type="Proteomes" id="UP000076154"/>
    </source>
</evidence>
<dbReference type="AlphaFoldDB" id="A0A369J5S7"/>
<keyword evidence="2" id="KW-1185">Reference proteome</keyword>
<name>A0A369J5S7_HYPMA</name>